<dbReference type="OrthoDB" id="572300at2"/>
<evidence type="ECO:0000256" key="1">
    <source>
        <dbReference type="ARBA" id="ARBA00022452"/>
    </source>
</evidence>
<organism evidence="7 8">
    <name type="scientific">Parahaliea aestuarii</name>
    <dbReference type="NCBI Taxonomy" id="1852021"/>
    <lineage>
        <taxon>Bacteria</taxon>
        <taxon>Pseudomonadati</taxon>
        <taxon>Pseudomonadota</taxon>
        <taxon>Gammaproteobacteria</taxon>
        <taxon>Cellvibrionales</taxon>
        <taxon>Halieaceae</taxon>
        <taxon>Parahaliea</taxon>
    </lineage>
</organism>
<protein>
    <submittedName>
        <fullName evidence="7">ShlB/FhaC/HecB family hemolysin secretion/activation protein</fullName>
    </submittedName>
</protein>
<keyword evidence="8" id="KW-1185">Reference proteome</keyword>
<feature type="signal peptide" evidence="4">
    <location>
        <begin position="1"/>
        <end position="35"/>
    </location>
</feature>
<reference evidence="7 8" key="1">
    <citation type="submission" date="2019-08" db="EMBL/GenBank/DDBJ databases">
        <title>Parahaliea maris sp. nov., isolated from the surface seawater.</title>
        <authorList>
            <person name="Liu Y."/>
        </authorList>
    </citation>
    <scope>NUCLEOTIDE SEQUENCE [LARGE SCALE GENOMIC DNA]</scope>
    <source>
        <strain evidence="7 8">S2-26</strain>
    </source>
</reference>
<dbReference type="Gene3D" id="3.10.20.310">
    <property type="entry name" value="membrane protein fhac"/>
    <property type="match status" value="1"/>
</dbReference>
<dbReference type="InterPro" id="IPR005565">
    <property type="entry name" value="Hemolysn_activator_HlyB_C"/>
</dbReference>
<feature type="domain" description="Haemolysin activator HlyB C-terminal" evidence="5">
    <location>
        <begin position="413"/>
        <end position="732"/>
    </location>
</feature>
<dbReference type="InterPro" id="IPR013686">
    <property type="entry name" value="Polypept-transport_assoc_ShlB"/>
</dbReference>
<proteinExistence type="predicted"/>
<accession>A0A5C8ZY19</accession>
<evidence type="ECO:0000256" key="4">
    <source>
        <dbReference type="SAM" id="SignalP"/>
    </source>
</evidence>
<feature type="domain" description="Polypeptide-transport-associated ShlB-type" evidence="6">
    <location>
        <begin position="303"/>
        <end position="348"/>
    </location>
</feature>
<feature type="chain" id="PRO_5023033028" evidence="4">
    <location>
        <begin position="36"/>
        <end position="780"/>
    </location>
</feature>
<evidence type="ECO:0000313" key="7">
    <source>
        <dbReference type="EMBL" id="TXS93386.1"/>
    </source>
</evidence>
<evidence type="ECO:0000256" key="3">
    <source>
        <dbReference type="ARBA" id="ARBA00023237"/>
    </source>
</evidence>
<dbReference type="Pfam" id="PF08479">
    <property type="entry name" value="POTRA_2"/>
    <property type="match status" value="1"/>
</dbReference>
<dbReference type="PANTHER" id="PTHR34597:SF3">
    <property type="entry name" value="OUTER MEMBRANE TRANSPORTER CDIB"/>
    <property type="match status" value="1"/>
</dbReference>
<keyword evidence="1" id="KW-1134">Transmembrane beta strand</keyword>
<dbReference type="EMBL" id="VRYZ01000002">
    <property type="protein sequence ID" value="TXS93386.1"/>
    <property type="molecule type" value="Genomic_DNA"/>
</dbReference>
<dbReference type="AlphaFoldDB" id="A0A5C8ZY19"/>
<dbReference type="GO" id="GO:0098046">
    <property type="term" value="C:type V protein secretion system complex"/>
    <property type="evidence" value="ECO:0007669"/>
    <property type="project" value="TreeGrafter"/>
</dbReference>
<dbReference type="PANTHER" id="PTHR34597">
    <property type="entry name" value="SLR1661 PROTEIN"/>
    <property type="match status" value="1"/>
</dbReference>
<keyword evidence="3" id="KW-0998">Cell outer membrane</keyword>
<dbReference type="GO" id="GO:0008320">
    <property type="term" value="F:protein transmembrane transporter activity"/>
    <property type="evidence" value="ECO:0007669"/>
    <property type="project" value="TreeGrafter"/>
</dbReference>
<keyword evidence="1" id="KW-0472">Membrane</keyword>
<name>A0A5C8ZY19_9GAMM</name>
<dbReference type="Gene3D" id="2.40.160.50">
    <property type="entry name" value="membrane protein fhac: a member of the omp85/tpsb transporter family"/>
    <property type="match status" value="1"/>
</dbReference>
<keyword evidence="2" id="KW-0812">Transmembrane</keyword>
<dbReference type="Proteomes" id="UP000321933">
    <property type="component" value="Unassembled WGS sequence"/>
</dbReference>
<dbReference type="GO" id="GO:0046819">
    <property type="term" value="P:protein secretion by the type V secretion system"/>
    <property type="evidence" value="ECO:0007669"/>
    <property type="project" value="TreeGrafter"/>
</dbReference>
<keyword evidence="4" id="KW-0732">Signal</keyword>
<evidence type="ECO:0000259" key="5">
    <source>
        <dbReference type="Pfam" id="PF03865"/>
    </source>
</evidence>
<dbReference type="RefSeq" id="WP_148063322.1">
    <property type="nucleotide sequence ID" value="NZ_VRYZ01000002.1"/>
</dbReference>
<dbReference type="Pfam" id="PF03865">
    <property type="entry name" value="ShlB"/>
    <property type="match status" value="1"/>
</dbReference>
<evidence type="ECO:0000259" key="6">
    <source>
        <dbReference type="Pfam" id="PF08479"/>
    </source>
</evidence>
<sequence length="780" mass="85534">MSGSRKQPCGPGRCRVIRPLALAFAGLLLSSGAAASGPFLATQTEWLGQRIPLEVYADQAAGEQADAVNKLLYSAHDDAQALQAIEHRFSEASLAPLADYLFLLFPELDIGAPVSLRGVQLNSAQLDQLFNIYFNLQGEALPASGARSEYLDSIGFSFGHFLARRFTELARENGECLSASARGERRALPESIVIDVVEDPESCSLEANAQTVWVNHLALDNSDTSAASTLDTSGQDALLEERRRQAMGFAADSASGIPAIELLSVVEALGALYTDSVGGSNLQPDMQLPLMLQLDKVRRPLGVNFEELKQIADSLQVWYRQQGYFLANVYVPQQEFRRATGELELKVSFGVLGDVVLRNAEELYYSPEIILNPFRAYIGQEVTRDIYSAYFSVNDLPGVTIESGLFEPGDRAGETRLVLDVRERRFQLSLVADNYGSEFTGEQRYLALADWLGPLGLGDELNLGILQSTEPSNSTYGFVSYRVPVFGTRHELTAAWNTHNYESIDSRTGTSVLIVGDVTSAFAGYNFKWLRSREVNMEMGLQGYQKRSELGVSLPLDGNVTVSEQTVEVQGAELLASGDFLQRQLRAITGWQASLLYGERKEPFDPRLGKDYTRLLLNSDTSMLIPLGINANRSHLGLRFTGSYSEDVLPSFEQTPLGGPYGVRAYDTSDFTADSLAYASLQWQVDIAAAWLGLESARHSLKIGPFLEGGYGEANAVGNASSSSATLWGYGLALDYSWRNRLSLETSLAFAGGEQTSDDFSGEISNDDYRFLFTVRYAVF</sequence>
<gene>
    <name evidence="7" type="ORF">FVW59_06015</name>
</gene>
<comment type="caution">
    <text evidence="7">The sequence shown here is derived from an EMBL/GenBank/DDBJ whole genome shotgun (WGS) entry which is preliminary data.</text>
</comment>
<dbReference type="InterPro" id="IPR051544">
    <property type="entry name" value="TPS_OM_transporter"/>
</dbReference>
<evidence type="ECO:0000313" key="8">
    <source>
        <dbReference type="Proteomes" id="UP000321933"/>
    </source>
</evidence>
<evidence type="ECO:0000256" key="2">
    <source>
        <dbReference type="ARBA" id="ARBA00022692"/>
    </source>
</evidence>